<reference evidence="2 3" key="1">
    <citation type="submission" date="2021-11" db="EMBL/GenBank/DDBJ databases">
        <title>Draft genome sequence of Actinomycetospora sp. SF1 isolated from the rhizosphere soil.</title>
        <authorList>
            <person name="Duangmal K."/>
            <person name="Chantavorakit T."/>
        </authorList>
    </citation>
    <scope>NUCLEOTIDE SEQUENCE [LARGE SCALE GENOMIC DNA]</scope>
    <source>
        <strain evidence="2 3">TBRC 5722</strain>
    </source>
</reference>
<dbReference type="Proteomes" id="UP001199469">
    <property type="component" value="Unassembled WGS sequence"/>
</dbReference>
<protein>
    <recommendedName>
        <fullName evidence="4">Protein kinase domain-containing protein</fullName>
    </recommendedName>
</protein>
<dbReference type="Gene3D" id="3.30.200.20">
    <property type="entry name" value="Phosphorylase Kinase, domain 1"/>
    <property type="match status" value="1"/>
</dbReference>
<feature type="compositionally biased region" description="Low complexity" evidence="1">
    <location>
        <begin position="458"/>
        <end position="470"/>
    </location>
</feature>
<feature type="compositionally biased region" description="Low complexity" evidence="1">
    <location>
        <begin position="478"/>
        <end position="577"/>
    </location>
</feature>
<feature type="region of interest" description="Disordered" evidence="1">
    <location>
        <begin position="1"/>
        <end position="41"/>
    </location>
</feature>
<feature type="compositionally biased region" description="Gly residues" evidence="1">
    <location>
        <begin position="422"/>
        <end position="437"/>
    </location>
</feature>
<sequence length="591" mass="59396">MTSQAPVEKTRTTPDGDALPRSGTESPHAVTESGPGGPAVDDVVVDEVVADDDPTGGLTIGAADAAVRGVDEVLGREVRLVTLPPASGEVLSERIEQVRHLARLHHPHLLEVYDVDGLAPDTESTLVLENVPGEPLPLVLREGPITEPALARMGAQLASALAHAHAHGVEHGAIGAASILVDRANADAWLVGLTASLSGPLPVVDPDAEDDGDGAARRRDTDVRALAATLAEVVEHAAAVEGGDDPEAVTRPTARDDDAPVSPLVAVLRGVDSPTPPSAALLSERLVRVARGGGRAGEGEPARLVPVVASWSESPPVPAVETTTALASGPAVRTRGAGGVTPFAVVGQSARRRARRAGVLGAATATLALASGLVIWAGESHVVRPEAQAEIGASAPSVPAPAVPHFPSFGGLYTENSWPGDSGSGSGSSGSDSGDGSGSRAEAVGVASRQAALPQARTSSTDPTTTSSHSEIPPRTGPTHPTDPTSLPPSSTRPTTQPPSTTTRPTTPSSTQPTTTQPPTTQPSTTQPSTTTQQSTTTQPTSTTVPAATGTTTTGTTTTGTTTTGTTTTGTGVVTPTTTTVPAAQVLAAGR</sequence>
<feature type="region of interest" description="Disordered" evidence="1">
    <location>
        <begin position="414"/>
        <end position="577"/>
    </location>
</feature>
<evidence type="ECO:0000256" key="1">
    <source>
        <dbReference type="SAM" id="MobiDB-lite"/>
    </source>
</evidence>
<accession>A0ABS8P8L5</accession>
<evidence type="ECO:0000313" key="3">
    <source>
        <dbReference type="Proteomes" id="UP001199469"/>
    </source>
</evidence>
<proteinExistence type="predicted"/>
<comment type="caution">
    <text evidence="2">The sequence shown here is derived from an EMBL/GenBank/DDBJ whole genome shotgun (WGS) entry which is preliminary data.</text>
</comment>
<name>A0ABS8P8L5_9PSEU</name>
<dbReference type="InterPro" id="IPR011009">
    <property type="entry name" value="Kinase-like_dom_sf"/>
</dbReference>
<dbReference type="Gene3D" id="1.10.510.10">
    <property type="entry name" value="Transferase(Phosphotransferase) domain 1"/>
    <property type="match status" value="1"/>
</dbReference>
<dbReference type="EMBL" id="JAJNDB010000002">
    <property type="protein sequence ID" value="MCD2194449.1"/>
    <property type="molecule type" value="Genomic_DNA"/>
</dbReference>
<evidence type="ECO:0000313" key="2">
    <source>
        <dbReference type="EMBL" id="MCD2194449.1"/>
    </source>
</evidence>
<gene>
    <name evidence="2" type="ORF">LQ327_13820</name>
</gene>
<keyword evidence="3" id="KW-1185">Reference proteome</keyword>
<dbReference type="RefSeq" id="WP_230734430.1">
    <property type="nucleotide sequence ID" value="NZ_JAJNDB010000002.1"/>
</dbReference>
<organism evidence="2 3">
    <name type="scientific">Actinomycetospora endophytica</name>
    <dbReference type="NCBI Taxonomy" id="2291215"/>
    <lineage>
        <taxon>Bacteria</taxon>
        <taxon>Bacillati</taxon>
        <taxon>Actinomycetota</taxon>
        <taxon>Actinomycetes</taxon>
        <taxon>Pseudonocardiales</taxon>
        <taxon>Pseudonocardiaceae</taxon>
        <taxon>Actinomycetospora</taxon>
    </lineage>
</organism>
<dbReference type="SUPFAM" id="SSF56112">
    <property type="entry name" value="Protein kinase-like (PK-like)"/>
    <property type="match status" value="1"/>
</dbReference>
<evidence type="ECO:0008006" key="4">
    <source>
        <dbReference type="Google" id="ProtNLM"/>
    </source>
</evidence>